<dbReference type="GO" id="GO:0005881">
    <property type="term" value="C:cytoplasmic microtubule"/>
    <property type="evidence" value="ECO:0007669"/>
    <property type="project" value="TreeGrafter"/>
</dbReference>
<dbReference type="GO" id="GO:0008017">
    <property type="term" value="F:microtubule binding"/>
    <property type="evidence" value="ECO:0007669"/>
    <property type="project" value="TreeGrafter"/>
</dbReference>
<feature type="region of interest" description="Disordered" evidence="1">
    <location>
        <begin position="432"/>
        <end position="476"/>
    </location>
</feature>
<dbReference type="AlphaFoldDB" id="A0A024WIC0"/>
<evidence type="ECO:0000259" key="2">
    <source>
        <dbReference type="Pfam" id="PF12348"/>
    </source>
</evidence>
<gene>
    <name evidence="3" type="ORF">PFMALIP_05321</name>
</gene>
<dbReference type="PANTHER" id="PTHR21567:SF87">
    <property type="entry name" value="CRESCERIN-LIKE PROTEIN CHE-12"/>
    <property type="match status" value="1"/>
</dbReference>
<reference evidence="3 4" key="2">
    <citation type="submission" date="2013-02" db="EMBL/GenBank/DDBJ databases">
        <title>The Genome Sequence of Plasmodium falciparum MaliPS096_E11.</title>
        <authorList>
            <consortium name="The Broad Institute Genome Sequencing Platform"/>
            <consortium name="The Broad Institute Genome Sequencing Center for Infectious Disease"/>
            <person name="Neafsey D."/>
            <person name="Cheeseman I."/>
            <person name="Volkman S."/>
            <person name="Adams J."/>
            <person name="Walker B."/>
            <person name="Young S.K."/>
            <person name="Zeng Q."/>
            <person name="Gargeya S."/>
            <person name="Fitzgerald M."/>
            <person name="Haas B."/>
            <person name="Abouelleil A."/>
            <person name="Alvarado L."/>
            <person name="Arachchi H.M."/>
            <person name="Berlin A.M."/>
            <person name="Chapman S.B."/>
            <person name="Dewar J."/>
            <person name="Goldberg J."/>
            <person name="Griggs A."/>
            <person name="Gujja S."/>
            <person name="Hansen M."/>
            <person name="Howarth C."/>
            <person name="Imamovic A."/>
            <person name="Larimer J."/>
            <person name="McCowan C."/>
            <person name="Murphy C."/>
            <person name="Neiman D."/>
            <person name="Pearson M."/>
            <person name="Priest M."/>
            <person name="Roberts A."/>
            <person name="Saif S."/>
            <person name="Shea T."/>
            <person name="Sisk P."/>
            <person name="Sykes S."/>
            <person name="Wortman J."/>
            <person name="Nusbaum C."/>
            <person name="Birren B."/>
        </authorList>
    </citation>
    <scope>NUCLEOTIDE SEQUENCE [LARGE SCALE GENOMIC DNA]</scope>
    <source>
        <strain evidence="3 4">MaliPS096_E11</strain>
    </source>
</reference>
<dbReference type="InterPro" id="IPR016024">
    <property type="entry name" value="ARM-type_fold"/>
</dbReference>
<evidence type="ECO:0000313" key="4">
    <source>
        <dbReference type="Proteomes" id="UP000030699"/>
    </source>
</evidence>
<dbReference type="Proteomes" id="UP000030699">
    <property type="component" value="Unassembled WGS sequence"/>
</dbReference>
<feature type="region of interest" description="Disordered" evidence="1">
    <location>
        <begin position="559"/>
        <end position="614"/>
    </location>
</feature>
<organism evidence="3 4">
    <name type="scientific">Plasmodium falciparum MaliPS096_E11</name>
    <dbReference type="NCBI Taxonomy" id="1036727"/>
    <lineage>
        <taxon>Eukaryota</taxon>
        <taxon>Sar</taxon>
        <taxon>Alveolata</taxon>
        <taxon>Apicomplexa</taxon>
        <taxon>Aconoidasida</taxon>
        <taxon>Haemosporida</taxon>
        <taxon>Plasmodiidae</taxon>
        <taxon>Plasmodium</taxon>
        <taxon>Plasmodium (Laverania)</taxon>
    </lineage>
</organism>
<dbReference type="Pfam" id="PF12348">
    <property type="entry name" value="CLASP_N"/>
    <property type="match status" value="1"/>
</dbReference>
<dbReference type="EMBL" id="KI925625">
    <property type="protein sequence ID" value="ETW46415.1"/>
    <property type="molecule type" value="Genomic_DNA"/>
</dbReference>
<evidence type="ECO:0000313" key="3">
    <source>
        <dbReference type="EMBL" id="ETW46415.1"/>
    </source>
</evidence>
<protein>
    <recommendedName>
        <fullName evidence="2">CLASP N-terminal domain-containing protein</fullName>
    </recommendedName>
</protein>
<evidence type="ECO:0000256" key="1">
    <source>
        <dbReference type="SAM" id="MobiDB-lite"/>
    </source>
</evidence>
<feature type="compositionally biased region" description="Low complexity" evidence="1">
    <location>
        <begin position="712"/>
        <end position="739"/>
    </location>
</feature>
<name>A0A024WIC0_PLAFA</name>
<feature type="compositionally biased region" description="Basic and acidic residues" evidence="1">
    <location>
        <begin position="562"/>
        <end position="577"/>
    </location>
</feature>
<dbReference type="InterPro" id="IPR024395">
    <property type="entry name" value="CLASP_N_dom"/>
</dbReference>
<dbReference type="OrthoDB" id="63891at2759"/>
<feature type="compositionally biased region" description="Low complexity" evidence="1">
    <location>
        <begin position="454"/>
        <end position="469"/>
    </location>
</feature>
<feature type="compositionally biased region" description="Low complexity" evidence="1">
    <location>
        <begin position="579"/>
        <end position="591"/>
    </location>
</feature>
<reference evidence="3 4" key="1">
    <citation type="submission" date="2013-02" db="EMBL/GenBank/DDBJ databases">
        <title>The Genome Annotation of Plasmodium falciparum MaliPS096_E11.</title>
        <authorList>
            <consortium name="The Broad Institute Genome Sequencing Platform"/>
            <consortium name="The Broad Institute Genome Sequencing Center for Infectious Disease"/>
            <person name="Neafsey D."/>
            <person name="Hoffman S."/>
            <person name="Volkman S."/>
            <person name="Rosenthal P."/>
            <person name="Walker B."/>
            <person name="Young S.K."/>
            <person name="Zeng Q."/>
            <person name="Gargeya S."/>
            <person name="Fitzgerald M."/>
            <person name="Haas B."/>
            <person name="Abouelleil A."/>
            <person name="Allen A.W."/>
            <person name="Alvarado L."/>
            <person name="Arachchi H.M."/>
            <person name="Berlin A.M."/>
            <person name="Chapman S.B."/>
            <person name="Gainer-Dewar J."/>
            <person name="Goldberg J."/>
            <person name="Griggs A."/>
            <person name="Gujja S."/>
            <person name="Hansen M."/>
            <person name="Howarth C."/>
            <person name="Imamovic A."/>
            <person name="Ireland A."/>
            <person name="Larimer J."/>
            <person name="McCowan C."/>
            <person name="Murphy C."/>
            <person name="Pearson M."/>
            <person name="Poon T.W."/>
            <person name="Priest M."/>
            <person name="Roberts A."/>
            <person name="Saif S."/>
            <person name="Shea T."/>
            <person name="Sisk P."/>
            <person name="Sykes S."/>
            <person name="Wortman J."/>
            <person name="Nusbaum C."/>
            <person name="Birren B."/>
        </authorList>
    </citation>
    <scope>NUCLEOTIDE SEQUENCE [LARGE SCALE GENOMIC DNA]</scope>
    <source>
        <strain evidence="3 4">MaliPS096_E11</strain>
    </source>
</reference>
<accession>A0A024WIC0</accession>
<dbReference type="SUPFAM" id="SSF48371">
    <property type="entry name" value="ARM repeat"/>
    <property type="match status" value="1"/>
</dbReference>
<feature type="region of interest" description="Disordered" evidence="1">
    <location>
        <begin position="707"/>
        <end position="739"/>
    </location>
</feature>
<feature type="domain" description="CLASP N-terminal" evidence="2">
    <location>
        <begin position="781"/>
        <end position="979"/>
    </location>
</feature>
<proteinExistence type="predicted"/>
<dbReference type="PANTHER" id="PTHR21567">
    <property type="entry name" value="CLASP"/>
    <property type="match status" value="1"/>
</dbReference>
<sequence length="1019" mass="119991">MRILLDKGNISIIKYSRSFKRKSIDEQEDYNIVDDFIYLNKENRNVSNEQHGDLYMNVELGLTRTSAMGINIINKNSIEDKKLNESYNVKNYEEHIDENDYKLESPLNEIQKYQLTLLRKSNPSCPKPAKCEDDNNKMNKDCRKKSYEEEQTYEVPYEKYNMDMSTKSNVKEIRYLQGLKQMGDVKSDKDFKNMMDLKNYKAVQMYKVLPNYKNVQVNKNVQHNKSLQVNKNLQVNNNIPNSYNISINKNLPIHKNLLTYKETNTPKDQVLINPRRNDELLYNTNNISNIKRVHEEKLGKSEYVNVNNSSVASSKVLNDSRQKSIVEIRLKDNIYDERLISDGYEKKKMYYIKHNDTKDRKQNEEQPMIKDNKLYKYGEKIIYSDKDKKENILKLNDKYLNDMNVKKGNYYSSEENINDNYIIVKKNTNVYNNKKENNNNNNNNDDNNNDNNDDNNNNDNNNNNYYYYNNDDEDDRDYYIPTQNKDIMFVDDKLKMGSKIVKDKYKLYKRADYEENRNQKKNNDEFRDAHIVENIKEHGIYENVKNLKDHELDENYNNFSSHRYDKGKSGIQIDKRNPKNNINKSNINYNDNKYKSTHKMNNNYNNDDDDNNNDYNDDAYDYYDHYHKCDDTNNKLQINKFNRKEETTIINVCSEKKPYDERPKSKNIMHKHDEQDEHNKNVKIMNKKKYCTNNSVQGKSGSERVVGYRSANNNNNNNNKNNNNSSSNNNISSNNMCNKNMNISRKSLNVSSKIKNDKSITYISFDEITNFDFEMNNDYMNEMISELLAITKDHEWTKQIDNLINLRKILKFHHKLFFENHSKELRKISRCIIELLNSPRSSVSKNSLLCLSEFYSIGKKKMDNTLDDVILPCLKKAYQTSTDFLSSAANNTLLSICNSCSESKLILHFVKIITSKQKTYNLICLKCLIAVIIKFEDNIIKFKEINKLIEAILECTSVGSAEIKCTARVALVVLDNIYPIKKLCSKLHMSAEKIKKIENLTDRTSENEIDLVLGKIKFN</sequence>
<dbReference type="Gene3D" id="1.25.10.10">
    <property type="entry name" value="Leucine-rich Repeat Variant"/>
    <property type="match status" value="1"/>
</dbReference>
<dbReference type="GO" id="GO:0000226">
    <property type="term" value="P:microtubule cytoskeleton organization"/>
    <property type="evidence" value="ECO:0007669"/>
    <property type="project" value="TreeGrafter"/>
</dbReference>
<dbReference type="InterPro" id="IPR011989">
    <property type="entry name" value="ARM-like"/>
</dbReference>